<feature type="domain" description="EamA" evidence="7">
    <location>
        <begin position="23"/>
        <end position="149"/>
    </location>
</feature>
<evidence type="ECO:0000259" key="7">
    <source>
        <dbReference type="Pfam" id="PF00892"/>
    </source>
</evidence>
<feature type="transmembrane region" description="Helical" evidence="6">
    <location>
        <begin position="83"/>
        <end position="103"/>
    </location>
</feature>
<dbReference type="Pfam" id="PF00892">
    <property type="entry name" value="EamA"/>
    <property type="match status" value="2"/>
</dbReference>
<dbReference type="SUPFAM" id="SSF103481">
    <property type="entry name" value="Multidrug resistance efflux transporter EmrE"/>
    <property type="match status" value="2"/>
</dbReference>
<proteinExistence type="inferred from homology"/>
<evidence type="ECO:0000256" key="6">
    <source>
        <dbReference type="SAM" id="Phobius"/>
    </source>
</evidence>
<protein>
    <submittedName>
        <fullName evidence="8">DMT family transporter</fullName>
    </submittedName>
</protein>
<dbReference type="InterPro" id="IPR037185">
    <property type="entry name" value="EmrE-like"/>
</dbReference>
<name>A0A9E7ZI63_9HYPH</name>
<feature type="transmembrane region" description="Helical" evidence="6">
    <location>
        <begin position="12"/>
        <end position="32"/>
    </location>
</feature>
<feature type="transmembrane region" description="Helical" evidence="6">
    <location>
        <begin position="109"/>
        <end position="128"/>
    </location>
</feature>
<dbReference type="AlphaFoldDB" id="A0A9E7ZI63"/>
<feature type="transmembrane region" description="Helical" evidence="6">
    <location>
        <begin position="278"/>
        <end position="294"/>
    </location>
</feature>
<evidence type="ECO:0000256" key="2">
    <source>
        <dbReference type="ARBA" id="ARBA00009853"/>
    </source>
</evidence>
<evidence type="ECO:0000256" key="4">
    <source>
        <dbReference type="ARBA" id="ARBA00022989"/>
    </source>
</evidence>
<evidence type="ECO:0000256" key="3">
    <source>
        <dbReference type="ARBA" id="ARBA00022692"/>
    </source>
</evidence>
<organism evidence="8">
    <name type="scientific">Bosea sp. NBC_00436</name>
    <dbReference type="NCBI Taxonomy" id="2969620"/>
    <lineage>
        <taxon>Bacteria</taxon>
        <taxon>Pseudomonadati</taxon>
        <taxon>Pseudomonadota</taxon>
        <taxon>Alphaproteobacteria</taxon>
        <taxon>Hyphomicrobiales</taxon>
        <taxon>Boseaceae</taxon>
        <taxon>Bosea</taxon>
    </lineage>
</organism>
<evidence type="ECO:0000256" key="1">
    <source>
        <dbReference type="ARBA" id="ARBA00004141"/>
    </source>
</evidence>
<feature type="transmembrane region" description="Helical" evidence="6">
    <location>
        <begin position="253"/>
        <end position="272"/>
    </location>
</feature>
<comment type="similarity">
    <text evidence="2">Belongs to the drug/metabolite transporter (DMT) superfamily. 10 TMS drug/metabolite exporter (DME) (TC 2.A.7.3) family.</text>
</comment>
<accession>A0A9E7ZI63</accession>
<feature type="transmembrane region" description="Helical" evidence="6">
    <location>
        <begin position="195"/>
        <end position="218"/>
    </location>
</feature>
<dbReference type="GO" id="GO:0016020">
    <property type="term" value="C:membrane"/>
    <property type="evidence" value="ECO:0007669"/>
    <property type="project" value="UniProtKB-SubCell"/>
</dbReference>
<evidence type="ECO:0000256" key="5">
    <source>
        <dbReference type="ARBA" id="ARBA00023136"/>
    </source>
</evidence>
<keyword evidence="4 6" id="KW-1133">Transmembrane helix</keyword>
<feature type="transmembrane region" description="Helical" evidence="6">
    <location>
        <begin position="52"/>
        <end position="71"/>
    </location>
</feature>
<dbReference type="PANTHER" id="PTHR22911:SF6">
    <property type="entry name" value="SOLUTE CARRIER FAMILY 35 MEMBER G1"/>
    <property type="match status" value="1"/>
</dbReference>
<evidence type="ECO:0000313" key="8">
    <source>
        <dbReference type="EMBL" id="UZF85428.1"/>
    </source>
</evidence>
<keyword evidence="5 6" id="KW-0472">Membrane</keyword>
<keyword evidence="3 6" id="KW-0812">Transmembrane</keyword>
<dbReference type="Gene3D" id="1.10.3730.20">
    <property type="match status" value="1"/>
</dbReference>
<dbReference type="PANTHER" id="PTHR22911">
    <property type="entry name" value="ACYL-MALONYL CONDENSING ENZYME-RELATED"/>
    <property type="match status" value="1"/>
</dbReference>
<gene>
    <name evidence="8" type="ORF">NWE54_16525</name>
</gene>
<feature type="transmembrane region" description="Helical" evidence="6">
    <location>
        <begin position="135"/>
        <end position="158"/>
    </location>
</feature>
<feature type="transmembrane region" description="Helical" evidence="6">
    <location>
        <begin position="224"/>
        <end position="246"/>
    </location>
</feature>
<dbReference type="InterPro" id="IPR000620">
    <property type="entry name" value="EamA_dom"/>
</dbReference>
<reference evidence="8" key="1">
    <citation type="submission" date="2022-08" db="EMBL/GenBank/DDBJ databases">
        <title>Complete Genome Sequences of 2 Bosea sp. soil isolates.</title>
        <authorList>
            <person name="Alvarez Arevalo M."/>
            <person name="Sterndorff E.B."/>
            <person name="Faurdal D."/>
            <person name="Joergensen T.S."/>
            <person name="Weber T."/>
        </authorList>
    </citation>
    <scope>NUCLEOTIDE SEQUENCE</scope>
    <source>
        <strain evidence="8">NBC_00436</strain>
    </source>
</reference>
<feature type="transmembrane region" description="Helical" evidence="6">
    <location>
        <begin position="164"/>
        <end position="183"/>
    </location>
</feature>
<comment type="subcellular location">
    <subcellularLocation>
        <location evidence="1">Membrane</location>
        <topology evidence="1">Multi-pass membrane protein</topology>
    </subcellularLocation>
</comment>
<sequence>MSQPEPQISRPARLTAAVPPFLLGLVGIALLTVMDGVVKELSPRYSALHLTFLRFGATAAMGALLFVALRAPLPDRGVVTGNLLRGVMVALSTLGFFYGLAVLPLAEVFIISFIAPLLVALIAIPLLGERPKPMVYLALALGFAGVMVTAGGFSLKAIAPERALGIAAVLGCAVAYALSVVLLRQRAKRGDPPLTIALFQSAIPAAILALPAALFWVPVASADWPAFILIGALGLAGHVALALAFARGEASRLVAVEYTGLIWAILIGLVFFSEMPTPQAMIGAALIIGACWLLRR</sequence>
<feature type="domain" description="EamA" evidence="7">
    <location>
        <begin position="164"/>
        <end position="294"/>
    </location>
</feature>
<dbReference type="EMBL" id="CP102774">
    <property type="protein sequence ID" value="UZF85428.1"/>
    <property type="molecule type" value="Genomic_DNA"/>
</dbReference>